<evidence type="ECO:0000313" key="3">
    <source>
        <dbReference type="Proteomes" id="UP000828390"/>
    </source>
</evidence>
<accession>A0A9D4IQ20</accession>
<dbReference type="Proteomes" id="UP000828390">
    <property type="component" value="Unassembled WGS sequence"/>
</dbReference>
<reference evidence="2" key="1">
    <citation type="journal article" date="2019" name="bioRxiv">
        <title>The Genome of the Zebra Mussel, Dreissena polymorpha: A Resource for Invasive Species Research.</title>
        <authorList>
            <person name="McCartney M.A."/>
            <person name="Auch B."/>
            <person name="Kono T."/>
            <person name="Mallez S."/>
            <person name="Zhang Y."/>
            <person name="Obille A."/>
            <person name="Becker A."/>
            <person name="Abrahante J.E."/>
            <person name="Garbe J."/>
            <person name="Badalamenti J.P."/>
            <person name="Herman A."/>
            <person name="Mangelson H."/>
            <person name="Liachko I."/>
            <person name="Sullivan S."/>
            <person name="Sone E.D."/>
            <person name="Koren S."/>
            <person name="Silverstein K.A.T."/>
            <person name="Beckman K.B."/>
            <person name="Gohl D.M."/>
        </authorList>
    </citation>
    <scope>NUCLEOTIDE SEQUENCE</scope>
    <source>
        <strain evidence="2">Duluth1</strain>
        <tissue evidence="2">Whole animal</tissue>
    </source>
</reference>
<feature type="compositionally biased region" description="Polar residues" evidence="1">
    <location>
        <begin position="38"/>
        <end position="48"/>
    </location>
</feature>
<dbReference type="EMBL" id="JAIWYP010000008">
    <property type="protein sequence ID" value="KAH3780877.1"/>
    <property type="molecule type" value="Genomic_DNA"/>
</dbReference>
<comment type="caution">
    <text evidence="2">The sequence shown here is derived from an EMBL/GenBank/DDBJ whole genome shotgun (WGS) entry which is preliminary data.</text>
</comment>
<gene>
    <name evidence="2" type="ORF">DPMN_158702</name>
</gene>
<proteinExistence type="predicted"/>
<organism evidence="2 3">
    <name type="scientific">Dreissena polymorpha</name>
    <name type="common">Zebra mussel</name>
    <name type="synonym">Mytilus polymorpha</name>
    <dbReference type="NCBI Taxonomy" id="45954"/>
    <lineage>
        <taxon>Eukaryota</taxon>
        <taxon>Metazoa</taxon>
        <taxon>Spiralia</taxon>
        <taxon>Lophotrochozoa</taxon>
        <taxon>Mollusca</taxon>
        <taxon>Bivalvia</taxon>
        <taxon>Autobranchia</taxon>
        <taxon>Heteroconchia</taxon>
        <taxon>Euheterodonta</taxon>
        <taxon>Imparidentia</taxon>
        <taxon>Neoheterodontei</taxon>
        <taxon>Myida</taxon>
        <taxon>Dreissenoidea</taxon>
        <taxon>Dreissenidae</taxon>
        <taxon>Dreissena</taxon>
    </lineage>
</organism>
<evidence type="ECO:0000256" key="1">
    <source>
        <dbReference type="SAM" id="MobiDB-lite"/>
    </source>
</evidence>
<keyword evidence="3" id="KW-1185">Reference proteome</keyword>
<protein>
    <submittedName>
        <fullName evidence="2">Uncharacterized protein</fullName>
    </submittedName>
</protein>
<name>A0A9D4IQ20_DREPO</name>
<reference evidence="2" key="2">
    <citation type="submission" date="2020-11" db="EMBL/GenBank/DDBJ databases">
        <authorList>
            <person name="McCartney M.A."/>
            <person name="Auch B."/>
            <person name="Kono T."/>
            <person name="Mallez S."/>
            <person name="Becker A."/>
            <person name="Gohl D.M."/>
            <person name="Silverstein K.A.T."/>
            <person name="Koren S."/>
            <person name="Bechman K.B."/>
            <person name="Herman A."/>
            <person name="Abrahante J.E."/>
            <person name="Garbe J."/>
        </authorList>
    </citation>
    <scope>NUCLEOTIDE SEQUENCE</scope>
    <source>
        <strain evidence="2">Duluth1</strain>
        <tissue evidence="2">Whole animal</tissue>
    </source>
</reference>
<dbReference type="AlphaFoldDB" id="A0A9D4IQ20"/>
<sequence>MLTQKDSYDLVVNTEHNTSLLTQKGRRDFAVNSEHDTSMLTQKGSNDLDNSKPKRPRIELMQEKALKNNSSFVVWSNTPFDSQPEESKTQTHLLAILARPACHLSFLNFSEFY</sequence>
<feature type="region of interest" description="Disordered" evidence="1">
    <location>
        <begin position="34"/>
        <end position="53"/>
    </location>
</feature>
<evidence type="ECO:0000313" key="2">
    <source>
        <dbReference type="EMBL" id="KAH3780877.1"/>
    </source>
</evidence>